<comment type="pathway">
    <text evidence="6">Cofactor biosynthesis; ubiquinone biosynthesis.</text>
</comment>
<comment type="catalytic activity">
    <reaction evidence="6">
        <text>a 2-methoxy-6-(all-trans-polyprenyl)benzene-1,4-diol + S-adenosyl-L-methionine = a 5-methoxy-2-methyl-3-(all-trans-polyprenyl)benzene-1,4-diol + S-adenosyl-L-homocysteine + H(+)</text>
        <dbReference type="Rhea" id="RHEA:28286"/>
        <dbReference type="Rhea" id="RHEA-COMP:10858"/>
        <dbReference type="Rhea" id="RHEA-COMP:10859"/>
        <dbReference type="ChEBI" id="CHEBI:15378"/>
        <dbReference type="ChEBI" id="CHEBI:57856"/>
        <dbReference type="ChEBI" id="CHEBI:59789"/>
        <dbReference type="ChEBI" id="CHEBI:84166"/>
        <dbReference type="ChEBI" id="CHEBI:84167"/>
        <dbReference type="EC" id="2.1.1.201"/>
    </reaction>
</comment>
<dbReference type="UniPathway" id="UPA00079">
    <property type="reaction ID" value="UER00169"/>
</dbReference>
<accession>A0A502DVQ3</accession>
<evidence type="ECO:0000256" key="1">
    <source>
        <dbReference type="ARBA" id="ARBA00022428"/>
    </source>
</evidence>
<keyword evidence="3 6" id="KW-0808">Transferase</keyword>
<comment type="catalytic activity">
    <reaction evidence="6">
        <text>a 2-demethylmenaquinol + S-adenosyl-L-methionine = a menaquinol + S-adenosyl-L-homocysteine + H(+)</text>
        <dbReference type="Rhea" id="RHEA:42640"/>
        <dbReference type="Rhea" id="RHEA-COMP:9539"/>
        <dbReference type="Rhea" id="RHEA-COMP:9563"/>
        <dbReference type="ChEBI" id="CHEBI:15378"/>
        <dbReference type="ChEBI" id="CHEBI:18151"/>
        <dbReference type="ChEBI" id="CHEBI:55437"/>
        <dbReference type="ChEBI" id="CHEBI:57856"/>
        <dbReference type="ChEBI" id="CHEBI:59789"/>
        <dbReference type="EC" id="2.1.1.163"/>
    </reaction>
</comment>
<name>A0A502DVQ3_9BURK</name>
<dbReference type="GO" id="GO:0008425">
    <property type="term" value="F:2-methoxy-6-polyprenyl-1,4-benzoquinol methyltransferase activity"/>
    <property type="evidence" value="ECO:0007669"/>
    <property type="project" value="UniProtKB-UniRule"/>
</dbReference>
<dbReference type="GO" id="GO:0009234">
    <property type="term" value="P:menaquinone biosynthetic process"/>
    <property type="evidence" value="ECO:0007669"/>
    <property type="project" value="UniProtKB-UniRule"/>
</dbReference>
<dbReference type="GO" id="GO:0009060">
    <property type="term" value="P:aerobic respiration"/>
    <property type="evidence" value="ECO:0007669"/>
    <property type="project" value="UniProtKB-UniRule"/>
</dbReference>
<evidence type="ECO:0000256" key="4">
    <source>
        <dbReference type="ARBA" id="ARBA00022688"/>
    </source>
</evidence>
<reference evidence="7 8" key="1">
    <citation type="journal article" date="2019" name="Environ. Microbiol.">
        <title>Species interactions and distinct microbial communities in high Arctic permafrost affected cryosols are associated with the CH4 and CO2 gas fluxes.</title>
        <authorList>
            <person name="Altshuler I."/>
            <person name="Hamel J."/>
            <person name="Turney S."/>
            <person name="Magnuson E."/>
            <person name="Levesque R."/>
            <person name="Greer C."/>
            <person name="Whyte L.G."/>
        </authorList>
    </citation>
    <scope>NUCLEOTIDE SEQUENCE [LARGE SCALE GENOMIC DNA]</scope>
    <source>
        <strain evidence="7 8">S06.C</strain>
    </source>
</reference>
<dbReference type="InterPro" id="IPR004033">
    <property type="entry name" value="UbiE/COQ5_MeTrFase"/>
</dbReference>
<keyword evidence="4 6" id="KW-0831">Ubiquinone biosynthesis</keyword>
<dbReference type="PANTHER" id="PTHR43591">
    <property type="entry name" value="METHYLTRANSFERASE"/>
    <property type="match status" value="1"/>
</dbReference>
<protein>
    <recommendedName>
        <fullName evidence="6">Ubiquinone/menaquinone biosynthesis C-methyltransferase UbiE</fullName>
        <ecNumber evidence="6">2.1.1.163</ecNumber>
        <ecNumber evidence="6">2.1.1.201</ecNumber>
    </recommendedName>
    <alternativeName>
        <fullName evidence="6">2-methoxy-6-polyprenyl-1,4-benzoquinol methylase</fullName>
    </alternativeName>
    <alternativeName>
        <fullName evidence="6">Demethylmenaquinone methyltransferase</fullName>
    </alternativeName>
</protein>
<dbReference type="PROSITE" id="PS51608">
    <property type="entry name" value="SAM_MT_UBIE"/>
    <property type="match status" value="1"/>
</dbReference>
<proteinExistence type="inferred from homology"/>
<evidence type="ECO:0000256" key="5">
    <source>
        <dbReference type="ARBA" id="ARBA00022691"/>
    </source>
</evidence>
<dbReference type="PANTHER" id="PTHR43591:SF24">
    <property type="entry name" value="2-METHOXY-6-POLYPRENYL-1,4-BENZOQUINOL METHYLASE, MITOCHONDRIAL"/>
    <property type="match status" value="1"/>
</dbReference>
<keyword evidence="1 6" id="KW-0474">Menaquinone biosynthesis</keyword>
<dbReference type="RefSeq" id="WP_140839881.1">
    <property type="nucleotide sequence ID" value="NZ_RCZI01000002.1"/>
</dbReference>
<evidence type="ECO:0000313" key="7">
    <source>
        <dbReference type="EMBL" id="TPG28411.1"/>
    </source>
</evidence>
<dbReference type="NCBIfam" id="NF001240">
    <property type="entry name" value="PRK00216.1-1"/>
    <property type="match status" value="1"/>
</dbReference>
<dbReference type="CDD" id="cd02440">
    <property type="entry name" value="AdoMet_MTases"/>
    <property type="match status" value="1"/>
</dbReference>
<feature type="binding site" evidence="6">
    <location>
        <position position="90"/>
    </location>
    <ligand>
        <name>S-adenosyl-L-methionine</name>
        <dbReference type="ChEBI" id="CHEBI:59789"/>
    </ligand>
</feature>
<dbReference type="Proteomes" id="UP000319212">
    <property type="component" value="Unassembled WGS sequence"/>
</dbReference>
<dbReference type="EC" id="2.1.1.163" evidence="6"/>
<dbReference type="OrthoDB" id="9808140at2"/>
<dbReference type="NCBIfam" id="TIGR01934">
    <property type="entry name" value="MenG_MenH_UbiE"/>
    <property type="match status" value="1"/>
</dbReference>
<dbReference type="Gene3D" id="3.40.50.150">
    <property type="entry name" value="Vaccinia Virus protein VP39"/>
    <property type="match status" value="1"/>
</dbReference>
<dbReference type="EC" id="2.1.1.201" evidence="6"/>
<dbReference type="InterPro" id="IPR023576">
    <property type="entry name" value="UbiE/COQ5_MeTrFase_CS"/>
</dbReference>
<organism evidence="7 8">
    <name type="scientific">Variovorax guangxiensis</name>
    <dbReference type="NCBI Taxonomy" id="1775474"/>
    <lineage>
        <taxon>Bacteria</taxon>
        <taxon>Pseudomonadati</taxon>
        <taxon>Pseudomonadota</taxon>
        <taxon>Betaproteobacteria</taxon>
        <taxon>Burkholderiales</taxon>
        <taxon>Comamonadaceae</taxon>
        <taxon>Variovorax</taxon>
    </lineage>
</organism>
<dbReference type="SUPFAM" id="SSF53335">
    <property type="entry name" value="S-adenosyl-L-methionine-dependent methyltransferases"/>
    <property type="match status" value="1"/>
</dbReference>
<comment type="similarity">
    <text evidence="6">Belongs to the class I-like SAM-binding methyltransferase superfamily. MenG/UbiE family.</text>
</comment>
<comment type="pathway">
    <text evidence="6">Quinol/quinone metabolism; menaquinone biosynthesis; menaquinol from 1,4-dihydroxy-2-naphthoate: step 2/2.</text>
</comment>
<keyword evidence="2 6" id="KW-0489">Methyltransferase</keyword>
<dbReference type="Pfam" id="PF01209">
    <property type="entry name" value="Ubie_methyltran"/>
    <property type="match status" value="1"/>
</dbReference>
<evidence type="ECO:0000313" key="8">
    <source>
        <dbReference type="Proteomes" id="UP000319212"/>
    </source>
</evidence>
<dbReference type="NCBIfam" id="NF001244">
    <property type="entry name" value="PRK00216.1-5"/>
    <property type="match status" value="1"/>
</dbReference>
<comment type="function">
    <text evidence="6">Methyltransferase required for the conversion of demethylmenaquinol (DMKH2) to menaquinol (MKH2) and the conversion of 2-polyprenyl-6-methoxy-1,4-benzoquinol (DDMQH2) to 2-polyprenyl-3-methyl-6-methoxy-1,4-benzoquinol (DMQH2).</text>
</comment>
<comment type="caution">
    <text evidence="7">The sequence shown here is derived from an EMBL/GenBank/DDBJ whole genome shotgun (WGS) entry which is preliminary data.</text>
</comment>
<dbReference type="EMBL" id="RCZI01000002">
    <property type="protein sequence ID" value="TPG28411.1"/>
    <property type="molecule type" value="Genomic_DNA"/>
</dbReference>
<dbReference type="GO" id="GO:0043770">
    <property type="term" value="F:demethylmenaquinone methyltransferase activity"/>
    <property type="evidence" value="ECO:0007669"/>
    <property type="project" value="UniProtKB-UniRule"/>
</dbReference>
<dbReference type="AlphaFoldDB" id="A0A502DVQ3"/>
<dbReference type="PROSITE" id="PS01183">
    <property type="entry name" value="UBIE_1"/>
    <property type="match status" value="1"/>
</dbReference>
<dbReference type="UniPathway" id="UPA00232"/>
<gene>
    <name evidence="6 7" type="primary">ubiE</name>
    <name evidence="7" type="ORF">EAH82_06260</name>
</gene>
<feature type="binding site" evidence="6">
    <location>
        <position position="69"/>
    </location>
    <ligand>
        <name>S-adenosyl-L-methionine</name>
        <dbReference type="ChEBI" id="CHEBI:59789"/>
    </ligand>
</feature>
<evidence type="ECO:0000256" key="3">
    <source>
        <dbReference type="ARBA" id="ARBA00022679"/>
    </source>
</evidence>
<sequence length="243" mass="26761">MSTTHFGFENVDESEKARRVRGVFDSVATRYDLMNDLMSMGLHRAWKAYTVMVANVGEGSRVLDIAGGTGDLALAFAKKVGASGQVVHTDINEAMLRTGRDRLLDAGVSLPTMVCDAEKLPFPDNHFDVVTVAFGLRNMTHKDAALKEMNRVLKPNGKLLVLEFSKVAKPLQKAYDWYSFKVLPRLGKAVAGDDASYRYLAESIRMHPEQEALKTLMKEGGFGHVDYHNMTGGVVALHVGIKC</sequence>
<keyword evidence="5 6" id="KW-0949">S-adenosyl-L-methionine</keyword>
<dbReference type="GO" id="GO:0032259">
    <property type="term" value="P:methylation"/>
    <property type="evidence" value="ECO:0007669"/>
    <property type="project" value="UniProtKB-KW"/>
</dbReference>
<evidence type="ECO:0000256" key="2">
    <source>
        <dbReference type="ARBA" id="ARBA00022603"/>
    </source>
</evidence>
<dbReference type="InterPro" id="IPR029063">
    <property type="entry name" value="SAM-dependent_MTases_sf"/>
</dbReference>
<comment type="caution">
    <text evidence="6">Lacks conserved residue(s) required for the propagation of feature annotation.</text>
</comment>
<evidence type="ECO:0000256" key="6">
    <source>
        <dbReference type="HAMAP-Rule" id="MF_01813"/>
    </source>
</evidence>
<feature type="binding site" evidence="6">
    <location>
        <begin position="116"/>
        <end position="117"/>
    </location>
    <ligand>
        <name>S-adenosyl-L-methionine</name>
        <dbReference type="ChEBI" id="CHEBI:59789"/>
    </ligand>
</feature>
<dbReference type="HAMAP" id="MF_01813">
    <property type="entry name" value="MenG_UbiE_methyltr"/>
    <property type="match status" value="1"/>
</dbReference>